<dbReference type="Proteomes" id="UP000580043">
    <property type="component" value="Unassembled WGS sequence"/>
</dbReference>
<evidence type="ECO:0000313" key="5">
    <source>
        <dbReference type="EMBL" id="NML25999.1"/>
    </source>
</evidence>
<dbReference type="Pfam" id="PF09587">
    <property type="entry name" value="PGA_cap"/>
    <property type="match status" value="1"/>
</dbReference>
<dbReference type="PANTHER" id="PTHR33393">
    <property type="entry name" value="POLYGLUTAMINE SYNTHESIS ACCESSORY PROTEIN RV0574C-RELATED"/>
    <property type="match status" value="1"/>
</dbReference>
<feature type="signal peptide" evidence="3">
    <location>
        <begin position="1"/>
        <end position="20"/>
    </location>
</feature>
<name>A0A848G455_9RHOO</name>
<evidence type="ECO:0000256" key="3">
    <source>
        <dbReference type="SAM" id="SignalP"/>
    </source>
</evidence>
<evidence type="ECO:0000256" key="1">
    <source>
        <dbReference type="ARBA" id="ARBA00005662"/>
    </source>
</evidence>
<dbReference type="AlphaFoldDB" id="A0A848G455"/>
<sequence length="328" mass="36105">MIRALPAALLMLALAAPATAAEPTVTIAFVGDIMLTDTPGKVVRQGRDPFAPFSDLLKQADIRVGNLECVVATTGVADPAKPYSFRAHPRTLPVLKRHFDVVGLANNHSGDFGPAAFAEMLGRLDKAGIAYFGGGHTLKEAHTPLIIERKGLRIALLGYDEFFPRSFEADVDKPGVAWSEDEQVRLDITTARSLHRADLVIPVMHWGWENEQRASARQRQLARLMIDAGADAVVGGHPHVTQDIETYRGKPIIYSLGNFLFDSFTSEDNNTGWLLHMEVGREGVRHWRTHIARIDREGVPHPDRRKAGSCWEAGQTEARPCSDKPAAR</sequence>
<dbReference type="InterPro" id="IPR052169">
    <property type="entry name" value="CW_Biosynth-Accessory"/>
</dbReference>
<dbReference type="PANTHER" id="PTHR33393:SF11">
    <property type="entry name" value="POLYGLUTAMINE SYNTHESIS ACCESSORY PROTEIN RV0574C-RELATED"/>
    <property type="match status" value="1"/>
</dbReference>
<dbReference type="Gene3D" id="3.60.21.10">
    <property type="match status" value="1"/>
</dbReference>
<evidence type="ECO:0000313" key="6">
    <source>
        <dbReference type="Proteomes" id="UP000580043"/>
    </source>
</evidence>
<dbReference type="RefSeq" id="WP_169145549.1">
    <property type="nucleotide sequence ID" value="NZ_JABBGA010000006.1"/>
</dbReference>
<keyword evidence="6" id="KW-1185">Reference proteome</keyword>
<dbReference type="InterPro" id="IPR019079">
    <property type="entry name" value="Capsule_synth_CapA"/>
</dbReference>
<protein>
    <submittedName>
        <fullName evidence="5">CapA family protein</fullName>
    </submittedName>
</protein>
<dbReference type="SUPFAM" id="SSF56300">
    <property type="entry name" value="Metallo-dependent phosphatases"/>
    <property type="match status" value="1"/>
</dbReference>
<dbReference type="InterPro" id="IPR029052">
    <property type="entry name" value="Metallo-depent_PP-like"/>
</dbReference>
<feature type="region of interest" description="Disordered" evidence="2">
    <location>
        <begin position="298"/>
        <end position="328"/>
    </location>
</feature>
<proteinExistence type="inferred from homology"/>
<dbReference type="CDD" id="cd07381">
    <property type="entry name" value="MPP_CapA"/>
    <property type="match status" value="1"/>
</dbReference>
<feature type="domain" description="Capsule synthesis protein CapA" evidence="4">
    <location>
        <begin position="26"/>
        <end position="263"/>
    </location>
</feature>
<accession>A0A848G455</accession>
<evidence type="ECO:0000256" key="2">
    <source>
        <dbReference type="SAM" id="MobiDB-lite"/>
    </source>
</evidence>
<keyword evidence="3" id="KW-0732">Signal</keyword>
<organism evidence="5 6">
    <name type="scientific">Zoogloea dura</name>
    <dbReference type="NCBI Taxonomy" id="2728840"/>
    <lineage>
        <taxon>Bacteria</taxon>
        <taxon>Pseudomonadati</taxon>
        <taxon>Pseudomonadota</taxon>
        <taxon>Betaproteobacteria</taxon>
        <taxon>Rhodocyclales</taxon>
        <taxon>Zoogloeaceae</taxon>
        <taxon>Zoogloea</taxon>
    </lineage>
</organism>
<dbReference type="SMART" id="SM00854">
    <property type="entry name" value="PGA_cap"/>
    <property type="match status" value="1"/>
</dbReference>
<comment type="similarity">
    <text evidence="1">Belongs to the CapA family.</text>
</comment>
<feature type="chain" id="PRO_5032816645" evidence="3">
    <location>
        <begin position="21"/>
        <end position="328"/>
    </location>
</feature>
<comment type="caution">
    <text evidence="5">The sequence shown here is derived from an EMBL/GenBank/DDBJ whole genome shotgun (WGS) entry which is preliminary data.</text>
</comment>
<evidence type="ECO:0000259" key="4">
    <source>
        <dbReference type="SMART" id="SM00854"/>
    </source>
</evidence>
<dbReference type="EMBL" id="JABBGA010000006">
    <property type="protein sequence ID" value="NML25999.1"/>
    <property type="molecule type" value="Genomic_DNA"/>
</dbReference>
<reference evidence="5 6" key="1">
    <citation type="submission" date="2020-04" db="EMBL/GenBank/DDBJ databases">
        <title>Zoogloea sp. G-4-1-14 isolated from soil.</title>
        <authorList>
            <person name="Dahal R.H."/>
        </authorList>
    </citation>
    <scope>NUCLEOTIDE SEQUENCE [LARGE SCALE GENOMIC DNA]</scope>
    <source>
        <strain evidence="5 6">G-4-1-14</strain>
    </source>
</reference>
<gene>
    <name evidence="5" type="ORF">HHL15_09615</name>
</gene>